<organism evidence="2 3">
    <name type="scientific">Geodermatophilus telluris</name>
    <dbReference type="NCBI Taxonomy" id="1190417"/>
    <lineage>
        <taxon>Bacteria</taxon>
        <taxon>Bacillati</taxon>
        <taxon>Actinomycetota</taxon>
        <taxon>Actinomycetes</taxon>
        <taxon>Geodermatophilales</taxon>
        <taxon>Geodermatophilaceae</taxon>
        <taxon>Geodermatophilus</taxon>
    </lineage>
</organism>
<dbReference type="PANTHER" id="PTHR10605:SF56">
    <property type="entry name" value="BIFUNCTIONAL HEPARAN SULFATE N-DEACETYLASE_N-SULFOTRANSFERASE"/>
    <property type="match status" value="1"/>
</dbReference>
<dbReference type="InterPro" id="IPR037359">
    <property type="entry name" value="NST/OST"/>
</dbReference>
<evidence type="ECO:0000313" key="3">
    <source>
        <dbReference type="Proteomes" id="UP000199416"/>
    </source>
</evidence>
<evidence type="ECO:0000256" key="1">
    <source>
        <dbReference type="ARBA" id="ARBA00022679"/>
    </source>
</evidence>
<name>A0A1G6L665_9ACTN</name>
<dbReference type="PANTHER" id="PTHR10605">
    <property type="entry name" value="HEPARAN SULFATE SULFOTRANSFERASE"/>
    <property type="match status" value="1"/>
</dbReference>
<dbReference type="GO" id="GO:0008146">
    <property type="term" value="F:sulfotransferase activity"/>
    <property type="evidence" value="ECO:0007669"/>
    <property type="project" value="InterPro"/>
</dbReference>
<dbReference type="AlphaFoldDB" id="A0A1G6L665"/>
<protein>
    <recommendedName>
        <fullName evidence="4">Sulfotransferase domain-containing protein</fullName>
    </recommendedName>
</protein>
<dbReference type="InterPro" id="IPR027417">
    <property type="entry name" value="P-loop_NTPase"/>
</dbReference>
<dbReference type="OrthoDB" id="981508at2"/>
<dbReference type="STRING" id="1190417.SAMN05660690_1220"/>
<keyword evidence="3" id="KW-1185">Reference proteome</keyword>
<dbReference type="Proteomes" id="UP000199416">
    <property type="component" value="Unassembled WGS sequence"/>
</dbReference>
<sequence length="312" mass="35778">MAVTSPAAAPHLPNLLIIGVAKAATTSLFRYLAQHPDVCPADLKELRYFSALRYGEPLPPLETYSRHFSHHSGERYRMEATPGYYAGGRTVAEAVDRLLPDARAIVSFRDPVQRCWSWYRFVRSTARIPKEMTFPEYVDRCVHLHREGTDGRRENQPFWGLGGGCYDTWLEPWLEVLGERLRVEYFEYVVSAPRDVVEDLCDWLGIDRTVCAGFSYAIENKTVQYKNKRLQMGALFVNRRSERFFAQHPGLKRSLRSAYYRVNGDAAEVRMDAPTRERLTDFYAPHNQRLVTMLDAAGIAGRPDWLGTHRAA</sequence>
<accession>A0A1G6L665</accession>
<dbReference type="SUPFAM" id="SSF52540">
    <property type="entry name" value="P-loop containing nucleoside triphosphate hydrolases"/>
    <property type="match status" value="1"/>
</dbReference>
<evidence type="ECO:0000313" key="2">
    <source>
        <dbReference type="EMBL" id="SDC38744.1"/>
    </source>
</evidence>
<dbReference type="Gene3D" id="3.40.50.300">
    <property type="entry name" value="P-loop containing nucleotide triphosphate hydrolases"/>
    <property type="match status" value="1"/>
</dbReference>
<reference evidence="3" key="1">
    <citation type="submission" date="2016-10" db="EMBL/GenBank/DDBJ databases">
        <authorList>
            <person name="Varghese N."/>
            <person name="Submissions S."/>
        </authorList>
    </citation>
    <scope>NUCLEOTIDE SEQUENCE [LARGE SCALE GENOMIC DNA]</scope>
    <source>
        <strain evidence="3">DSM 45421</strain>
    </source>
</reference>
<gene>
    <name evidence="2" type="ORF">SAMN05660690_1220</name>
</gene>
<dbReference type="EMBL" id="FMZF01000002">
    <property type="protein sequence ID" value="SDC38744.1"/>
    <property type="molecule type" value="Genomic_DNA"/>
</dbReference>
<evidence type="ECO:0008006" key="4">
    <source>
        <dbReference type="Google" id="ProtNLM"/>
    </source>
</evidence>
<proteinExistence type="predicted"/>
<keyword evidence="1" id="KW-0808">Transferase</keyword>